<proteinExistence type="predicted"/>
<keyword evidence="5" id="KW-1185">Reference proteome</keyword>
<evidence type="ECO:0000313" key="4">
    <source>
        <dbReference type="EMBL" id="NSL52061.1"/>
    </source>
</evidence>
<feature type="transmembrane region" description="Helical" evidence="2">
    <location>
        <begin position="22"/>
        <end position="42"/>
    </location>
</feature>
<evidence type="ECO:0000313" key="5">
    <source>
        <dbReference type="Proteomes" id="UP000625804"/>
    </source>
</evidence>
<dbReference type="Pfam" id="PF01551">
    <property type="entry name" value="Peptidase_M23"/>
    <property type="match status" value="1"/>
</dbReference>
<dbReference type="CDD" id="cd12797">
    <property type="entry name" value="M23_peptidase"/>
    <property type="match status" value="1"/>
</dbReference>
<evidence type="ECO:0000259" key="3">
    <source>
        <dbReference type="Pfam" id="PF01551"/>
    </source>
</evidence>
<evidence type="ECO:0000256" key="2">
    <source>
        <dbReference type="SAM" id="Phobius"/>
    </source>
</evidence>
<evidence type="ECO:0000256" key="1">
    <source>
        <dbReference type="SAM" id="MobiDB-lite"/>
    </source>
</evidence>
<protein>
    <submittedName>
        <fullName evidence="4">M23 family metallopeptidase</fullName>
    </submittedName>
</protein>
<dbReference type="GO" id="GO:0004222">
    <property type="term" value="F:metalloendopeptidase activity"/>
    <property type="evidence" value="ECO:0007669"/>
    <property type="project" value="TreeGrafter"/>
</dbReference>
<gene>
    <name evidence="4" type="ORF">HR057_09885</name>
</gene>
<feature type="compositionally biased region" description="Polar residues" evidence="1">
    <location>
        <begin position="295"/>
        <end position="305"/>
    </location>
</feature>
<accession>A0A8J8GF74</accession>
<keyword evidence="2" id="KW-1133">Transmembrane helix</keyword>
<comment type="caution">
    <text evidence="4">The sequence shown here is derived from an EMBL/GenBank/DDBJ whole genome shotgun (WGS) entry which is preliminary data.</text>
</comment>
<organism evidence="4 5">
    <name type="scientific">Calidifontibacillus erzurumensis</name>
    <dbReference type="NCBI Taxonomy" id="2741433"/>
    <lineage>
        <taxon>Bacteria</taxon>
        <taxon>Bacillati</taxon>
        <taxon>Bacillota</taxon>
        <taxon>Bacilli</taxon>
        <taxon>Bacillales</taxon>
        <taxon>Bacillaceae</taxon>
        <taxon>Calidifontibacillus/Schinkia group</taxon>
        <taxon>Calidifontibacillus</taxon>
    </lineage>
</organism>
<dbReference type="AlphaFoldDB" id="A0A8J8GF74"/>
<keyword evidence="2" id="KW-0812">Transmembrane</keyword>
<name>A0A8J8GF74_9BACI</name>
<dbReference type="Gene3D" id="2.70.70.10">
    <property type="entry name" value="Glucose Permease (Domain IIA)"/>
    <property type="match status" value="1"/>
</dbReference>
<dbReference type="PANTHER" id="PTHR21666:SF291">
    <property type="entry name" value="STAGE II SPORULATION PROTEIN Q"/>
    <property type="match status" value="1"/>
</dbReference>
<dbReference type="InterPro" id="IPR011055">
    <property type="entry name" value="Dup_hybrid_motif"/>
</dbReference>
<feature type="region of interest" description="Disordered" evidence="1">
    <location>
        <begin position="236"/>
        <end position="318"/>
    </location>
</feature>
<dbReference type="InterPro" id="IPR050570">
    <property type="entry name" value="Cell_wall_metabolism_enzyme"/>
</dbReference>
<reference evidence="4" key="1">
    <citation type="submission" date="2020-06" db="EMBL/GenBank/DDBJ databases">
        <title>A novel thermopfilic bacterium from Erzurum, Turkey.</title>
        <authorList>
            <person name="Adiguzel A."/>
            <person name="Ay H."/>
            <person name="Baltaci M.O."/>
        </authorList>
    </citation>
    <scope>NUCLEOTIDE SEQUENCE</scope>
    <source>
        <strain evidence="4">P2</strain>
    </source>
</reference>
<sequence length="318" mass="35206">MREEEKITTLDSKWKRMIRKKWVLPSIYIASAALILTGVLWYQASDGNLLGGEDTDNTENIADNQVDYMDLDAVPVNVQEETIKMPVTDEKSVVIKKKFYDYNASSEEQEAALVFYNNTYYPSTGIDIAQENGESFDVVAALSGTVVRAENDPLLGNIVEIKHEDGVTTHYHSLGEMFVEAGAQVDQGEVIGTAGTSVYNKDAGIHVHFEIRKNNEPVNPEKFLNKPITAIEDEMKAKTEEKSEDKTTDPANKEDQSSSTDQDQPNKSEQPADEQKEQPSDKQEGNAGTEDKGNVNGNSKQSSKTNVEEDASISMTRA</sequence>
<feature type="compositionally biased region" description="Polar residues" evidence="1">
    <location>
        <begin position="257"/>
        <end position="269"/>
    </location>
</feature>
<keyword evidence="2" id="KW-0472">Membrane</keyword>
<feature type="compositionally biased region" description="Basic and acidic residues" evidence="1">
    <location>
        <begin position="273"/>
        <end position="293"/>
    </location>
</feature>
<dbReference type="PANTHER" id="PTHR21666">
    <property type="entry name" value="PEPTIDASE-RELATED"/>
    <property type="match status" value="1"/>
</dbReference>
<dbReference type="Proteomes" id="UP000625804">
    <property type="component" value="Unassembled WGS sequence"/>
</dbReference>
<dbReference type="InterPro" id="IPR016047">
    <property type="entry name" value="M23ase_b-sheet_dom"/>
</dbReference>
<feature type="compositionally biased region" description="Basic and acidic residues" evidence="1">
    <location>
        <begin position="236"/>
        <end position="256"/>
    </location>
</feature>
<dbReference type="EMBL" id="JABTTE010000012">
    <property type="protein sequence ID" value="NSL52061.1"/>
    <property type="molecule type" value="Genomic_DNA"/>
</dbReference>
<dbReference type="SUPFAM" id="SSF51261">
    <property type="entry name" value="Duplicated hybrid motif"/>
    <property type="match status" value="1"/>
</dbReference>
<feature type="domain" description="M23ase beta-sheet core" evidence="3">
    <location>
        <begin position="123"/>
        <end position="220"/>
    </location>
</feature>